<feature type="compositionally biased region" description="Polar residues" evidence="2">
    <location>
        <begin position="418"/>
        <end position="432"/>
    </location>
</feature>
<dbReference type="Proteomes" id="UP000812966">
    <property type="component" value="Unassembled WGS sequence"/>
</dbReference>
<feature type="compositionally biased region" description="Basic and acidic residues" evidence="2">
    <location>
        <begin position="93"/>
        <end position="102"/>
    </location>
</feature>
<keyword evidence="1" id="KW-0175">Coiled coil</keyword>
<feature type="compositionally biased region" description="Basic and acidic residues" evidence="2">
    <location>
        <begin position="37"/>
        <end position="51"/>
    </location>
</feature>
<feature type="region of interest" description="Disordered" evidence="2">
    <location>
        <begin position="591"/>
        <end position="675"/>
    </location>
</feature>
<sequence length="951" mass="99433">MSTLTVPKPKKQSMFSLNLPSMSRKNSSNLLSLGVGGKEEKKEKEREEKEKKRDKKGSKMGSMSFSGKRKLNEEKGTGDEDGGENGGGFVVVQDERPPHLDLSRSITENRPSRLFQSTSTAPSTPVTPTTPMTPTPTSIAITDTDTGSTEPGTGPAQIGTVGDRSRIPAGLLPGGKSSNLAVPIGYQPVNSLHGNTDDGTSSASSSRAPSPLGHHTTTSSPAPNPESVVLPAEKTADRNVPSIWSKDTFKGQALSTSSPGHNTGLGLGRPRSTLGLSPTDEQENGNGKRNLTWTPAAVEPGLVKRRSMLWDVQGGPVSAAGLGSVSGSGIPALKHKRSVSAIVSLGAGRSGGVGGIVAGSVGGTGKADIPNAKVDKEKDKAQPKMINTGMSLRPRGPKQPPITTTNASNVGAGLAVSKRQSQIQVSKRSSTPVALVPMSTGTSTGTETTKKDAASGNRLSKRASQMSMLPPAKIASARTVKADRPVPEAARRSVRLGNVKEPSTSTTATTEDEAQSLSVSMAGSVKLRTTKRRSMMPLGFVETSGSQEILASGSDELSKSGVEDVETNRQDALDKLMGKASEVGGKRNSLTASTASVRGKAGVPAANTTPRAISKLPTPLRAQPATRRVASVATTPGGSKSLGPTTGKANRIGGDRPPVTMLTKPDGSIKGKETLTRSRGIKVEDAGKIPKLTMTPDAADRRSPIRATTAMGTVTPERDPLDATSIGTEEVITPTSSVCQTPRSKMLLSPARAAVPSGSSRMSLSPSNKDPLTRLRGTPASQGGEARSRTLSNNSDIDVRLEQTRRTWLGGLGRRDLGGEGDSPLTGRMSDSKLDGSPRSSRVRRVASRASSSGIGGGKTGDVFGTDKGTSAKIVALEAQVKAMQEQLERERAAHEQQSEQARERQAVKEMFVAVVRACENELELLERRRAEKERMVDAFDRAVSVAVSGL</sequence>
<feature type="compositionally biased region" description="Low complexity" evidence="2">
    <location>
        <begin position="117"/>
        <end position="138"/>
    </location>
</feature>
<feature type="compositionally biased region" description="Basic and acidic residues" evidence="2">
    <location>
        <begin position="373"/>
        <end position="382"/>
    </location>
</feature>
<feature type="compositionally biased region" description="Polar residues" evidence="2">
    <location>
        <begin position="632"/>
        <end position="648"/>
    </location>
</feature>
<keyword evidence="4" id="KW-1185">Reference proteome</keyword>
<feature type="compositionally biased region" description="Polar residues" evidence="2">
    <location>
        <begin position="284"/>
        <end position="293"/>
    </location>
</feature>
<dbReference type="AlphaFoldDB" id="A0A8K0NPY2"/>
<dbReference type="EMBL" id="JABELV010000091">
    <property type="protein sequence ID" value="KAG7531427.1"/>
    <property type="molecule type" value="Genomic_DNA"/>
</dbReference>
<feature type="region of interest" description="Disordered" evidence="2">
    <location>
        <begin position="810"/>
        <end position="866"/>
    </location>
</feature>
<feature type="compositionally biased region" description="Basic and acidic residues" evidence="2">
    <location>
        <begin position="480"/>
        <end position="491"/>
    </location>
</feature>
<evidence type="ECO:0000313" key="4">
    <source>
        <dbReference type="Proteomes" id="UP000812966"/>
    </source>
</evidence>
<feature type="compositionally biased region" description="Polar residues" evidence="2">
    <location>
        <begin position="139"/>
        <end position="151"/>
    </location>
</feature>
<accession>A0A8K0NPY2</accession>
<protein>
    <submittedName>
        <fullName evidence="3">Uncharacterized protein</fullName>
    </submittedName>
</protein>
<feature type="compositionally biased region" description="Polar residues" evidence="2">
    <location>
        <begin position="13"/>
        <end position="31"/>
    </location>
</feature>
<comment type="caution">
    <text evidence="3">The sequence shown here is derived from an EMBL/GenBank/DDBJ whole genome shotgun (WGS) entry which is preliminary data.</text>
</comment>
<feature type="region of interest" description="Disordered" evidence="2">
    <location>
        <begin position="1"/>
        <end position="293"/>
    </location>
</feature>
<evidence type="ECO:0000256" key="2">
    <source>
        <dbReference type="SAM" id="MobiDB-lite"/>
    </source>
</evidence>
<name>A0A8K0NPY2_9TREE</name>
<organism evidence="3 4">
    <name type="scientific">Filobasidium floriforme</name>
    <dbReference type="NCBI Taxonomy" id="5210"/>
    <lineage>
        <taxon>Eukaryota</taxon>
        <taxon>Fungi</taxon>
        <taxon>Dikarya</taxon>
        <taxon>Basidiomycota</taxon>
        <taxon>Agaricomycotina</taxon>
        <taxon>Tremellomycetes</taxon>
        <taxon>Filobasidiales</taxon>
        <taxon>Filobasidiaceae</taxon>
        <taxon>Filobasidium</taxon>
    </lineage>
</organism>
<evidence type="ECO:0000313" key="3">
    <source>
        <dbReference type="EMBL" id="KAG7531427.1"/>
    </source>
</evidence>
<proteinExistence type="predicted"/>
<gene>
    <name evidence="3" type="ORF">FFLO_04348</name>
</gene>
<feature type="compositionally biased region" description="Polar residues" evidence="2">
    <location>
        <begin position="188"/>
        <end position="200"/>
    </location>
</feature>
<feature type="compositionally biased region" description="Low complexity" evidence="2">
    <location>
        <begin position="201"/>
        <end position="211"/>
    </location>
</feature>
<reference evidence="3" key="1">
    <citation type="submission" date="2020-04" db="EMBL/GenBank/DDBJ databases">
        <title>Analysis of mating type loci in Filobasidium floriforme.</title>
        <authorList>
            <person name="Nowrousian M."/>
        </authorList>
    </citation>
    <scope>NUCLEOTIDE SEQUENCE</scope>
    <source>
        <strain evidence="3">CBS 6242</strain>
    </source>
</reference>
<feature type="coiled-coil region" evidence="1">
    <location>
        <begin position="874"/>
        <end position="943"/>
    </location>
</feature>
<feature type="compositionally biased region" description="Low complexity" evidence="2">
    <location>
        <begin position="757"/>
        <end position="767"/>
    </location>
</feature>
<feature type="region of interest" description="Disordered" evidence="2">
    <location>
        <begin position="752"/>
        <end position="798"/>
    </location>
</feature>
<evidence type="ECO:0000256" key="1">
    <source>
        <dbReference type="SAM" id="Coils"/>
    </source>
</evidence>
<feature type="region of interest" description="Disordered" evidence="2">
    <location>
        <begin position="368"/>
        <end position="516"/>
    </location>
</feature>